<proteinExistence type="predicted"/>
<keyword evidence="3" id="KW-1185">Reference proteome</keyword>
<sequence>MSMVCQPCGRVVPYDPTNTSGLCRECDQYNRASMTVDPRNFLGSQDYYNNGMPTQGYYTNDTPTHEQGFNGMAGNSFTSPPSSLKRKVPDSHFDEEVDAKRVMLPKDLAPNNTLGFLPNVEADPAPYHETSARGALIRRTVSGPNMTGMPTGEGYESDEEDAFVDAEEELAEADEGVNGGEDRDYSASPSGEHAELAEDEREVVELDDDENGSEENDEAGHGTDAEDDTEADLFSSTFGKKASEDVDSEDEDEDEEEDAEQTEAIKKTKGSSPPPACRNTKHIKSRTIDLTSEPTTNFDPADHHPSCPPSAPRIPTPTCPPPPTIPPIDPTKHLSPHLQHTLKFHSRALHHLPRLPLPAHRYWIGVLNPTENPAKKFTSEKQFVWMRGNRKTTVETVWHVYAQATAEEEFVLLVGGGTERPLPGVRMEEVDYCSREEGGKVVVFRAVLKEELGQVLKDGTKMFAGDIPLPRAKDVREGGKGKERGEKKSEAVVIEIDDD</sequence>
<dbReference type="EMBL" id="JAVRRT010000009">
    <property type="protein sequence ID" value="KAK5168989.1"/>
    <property type="molecule type" value="Genomic_DNA"/>
</dbReference>
<evidence type="ECO:0000313" key="2">
    <source>
        <dbReference type="EMBL" id="KAK5168989.1"/>
    </source>
</evidence>
<comment type="caution">
    <text evidence="2">The sequence shown here is derived from an EMBL/GenBank/DDBJ whole genome shotgun (WGS) entry which is preliminary data.</text>
</comment>
<feature type="compositionally biased region" description="Acidic residues" evidence="1">
    <location>
        <begin position="245"/>
        <end position="261"/>
    </location>
</feature>
<accession>A0AAV9P7I8</accession>
<feature type="compositionally biased region" description="Basic and acidic residues" evidence="1">
    <location>
        <begin position="472"/>
        <end position="490"/>
    </location>
</feature>
<dbReference type="Proteomes" id="UP001337655">
    <property type="component" value="Unassembled WGS sequence"/>
</dbReference>
<feature type="region of interest" description="Disordered" evidence="1">
    <location>
        <begin position="131"/>
        <end position="311"/>
    </location>
</feature>
<organism evidence="2 3">
    <name type="scientific">Saxophila tyrrhenica</name>
    <dbReference type="NCBI Taxonomy" id="1690608"/>
    <lineage>
        <taxon>Eukaryota</taxon>
        <taxon>Fungi</taxon>
        <taxon>Dikarya</taxon>
        <taxon>Ascomycota</taxon>
        <taxon>Pezizomycotina</taxon>
        <taxon>Dothideomycetes</taxon>
        <taxon>Dothideomycetidae</taxon>
        <taxon>Mycosphaerellales</taxon>
        <taxon>Extremaceae</taxon>
        <taxon>Saxophila</taxon>
    </lineage>
</organism>
<gene>
    <name evidence="2" type="ORF">LTR77_006298</name>
</gene>
<feature type="region of interest" description="Disordered" evidence="1">
    <location>
        <begin position="472"/>
        <end position="491"/>
    </location>
</feature>
<evidence type="ECO:0000313" key="3">
    <source>
        <dbReference type="Proteomes" id="UP001337655"/>
    </source>
</evidence>
<dbReference type="AlphaFoldDB" id="A0AAV9P7I8"/>
<protein>
    <submittedName>
        <fullName evidence="2">Uncharacterized protein</fullName>
    </submittedName>
</protein>
<name>A0AAV9P7I8_9PEZI</name>
<dbReference type="RefSeq" id="XP_064658455.1">
    <property type="nucleotide sequence ID" value="XM_064803540.1"/>
</dbReference>
<feature type="compositionally biased region" description="Acidic residues" evidence="1">
    <location>
        <begin position="197"/>
        <end position="217"/>
    </location>
</feature>
<feature type="compositionally biased region" description="Acidic residues" evidence="1">
    <location>
        <begin position="155"/>
        <end position="175"/>
    </location>
</feature>
<dbReference type="GeneID" id="89927638"/>
<feature type="compositionally biased region" description="Polar residues" evidence="1">
    <location>
        <begin position="288"/>
        <end position="298"/>
    </location>
</feature>
<reference evidence="2 3" key="1">
    <citation type="submission" date="2023-08" db="EMBL/GenBank/DDBJ databases">
        <title>Black Yeasts Isolated from many extreme environments.</title>
        <authorList>
            <person name="Coleine C."/>
            <person name="Stajich J.E."/>
            <person name="Selbmann L."/>
        </authorList>
    </citation>
    <scope>NUCLEOTIDE SEQUENCE [LARGE SCALE GENOMIC DNA]</scope>
    <source>
        <strain evidence="2 3">CCFEE 5935</strain>
    </source>
</reference>
<evidence type="ECO:0000256" key="1">
    <source>
        <dbReference type="SAM" id="MobiDB-lite"/>
    </source>
</evidence>